<name>K1RDD8_MAGGI</name>
<dbReference type="InterPro" id="IPR053134">
    <property type="entry name" value="RNA-dir_DNA_polymerase"/>
</dbReference>
<evidence type="ECO:0000313" key="1">
    <source>
        <dbReference type="EMBL" id="EKC41699.1"/>
    </source>
</evidence>
<dbReference type="InParanoid" id="K1RDD8"/>
<dbReference type="Gene3D" id="3.10.10.10">
    <property type="entry name" value="HIV Type 1 Reverse Transcriptase, subunit A, domain 1"/>
    <property type="match status" value="1"/>
</dbReference>
<accession>K1RDD8</accession>
<sequence length="144" mass="16183">MKIETGDHQPIKNRPYRVPLNKRQIIDKAILEMMDAKIIERSQSPWSFPLVVVKKKDGSDRMCVDFRSLNKIVKPVSFPLPLIDDILSLLDLKTPVRMKIPCLPLSSPVFSLSSPIHPLCATVQSPCIPCHPLCTPVHNPCVPL</sequence>
<reference evidence="1" key="1">
    <citation type="journal article" date="2012" name="Nature">
        <title>The oyster genome reveals stress adaptation and complexity of shell formation.</title>
        <authorList>
            <person name="Zhang G."/>
            <person name="Fang X."/>
            <person name="Guo X."/>
            <person name="Li L."/>
            <person name="Luo R."/>
            <person name="Xu F."/>
            <person name="Yang P."/>
            <person name="Zhang L."/>
            <person name="Wang X."/>
            <person name="Qi H."/>
            <person name="Xiong Z."/>
            <person name="Que H."/>
            <person name="Xie Y."/>
            <person name="Holland P.W."/>
            <person name="Paps J."/>
            <person name="Zhu Y."/>
            <person name="Wu F."/>
            <person name="Chen Y."/>
            <person name="Wang J."/>
            <person name="Peng C."/>
            <person name="Meng J."/>
            <person name="Yang L."/>
            <person name="Liu J."/>
            <person name="Wen B."/>
            <person name="Zhang N."/>
            <person name="Huang Z."/>
            <person name="Zhu Q."/>
            <person name="Feng Y."/>
            <person name="Mount A."/>
            <person name="Hedgecock D."/>
            <person name="Xu Z."/>
            <person name="Liu Y."/>
            <person name="Domazet-Loso T."/>
            <person name="Du Y."/>
            <person name="Sun X."/>
            <person name="Zhang S."/>
            <person name="Liu B."/>
            <person name="Cheng P."/>
            <person name="Jiang X."/>
            <person name="Li J."/>
            <person name="Fan D."/>
            <person name="Wang W."/>
            <person name="Fu W."/>
            <person name="Wang T."/>
            <person name="Wang B."/>
            <person name="Zhang J."/>
            <person name="Peng Z."/>
            <person name="Li Y."/>
            <person name="Li N."/>
            <person name="Wang J."/>
            <person name="Chen M."/>
            <person name="He Y."/>
            <person name="Tan F."/>
            <person name="Song X."/>
            <person name="Zheng Q."/>
            <person name="Huang R."/>
            <person name="Yang H."/>
            <person name="Du X."/>
            <person name="Chen L."/>
            <person name="Yang M."/>
            <person name="Gaffney P.M."/>
            <person name="Wang S."/>
            <person name="Luo L."/>
            <person name="She Z."/>
            <person name="Ming Y."/>
            <person name="Huang W."/>
            <person name="Zhang S."/>
            <person name="Huang B."/>
            <person name="Zhang Y."/>
            <person name="Qu T."/>
            <person name="Ni P."/>
            <person name="Miao G."/>
            <person name="Wang J."/>
            <person name="Wang Q."/>
            <person name="Steinberg C.E."/>
            <person name="Wang H."/>
            <person name="Li N."/>
            <person name="Qian L."/>
            <person name="Zhang G."/>
            <person name="Li Y."/>
            <person name="Yang H."/>
            <person name="Liu X."/>
            <person name="Wang J."/>
            <person name="Yin Y."/>
            <person name="Wang J."/>
        </authorList>
    </citation>
    <scope>NUCLEOTIDE SEQUENCE [LARGE SCALE GENOMIC DNA]</scope>
    <source>
        <strain evidence="1">05x7-T-G4-1.051#20</strain>
    </source>
</reference>
<proteinExistence type="predicted"/>
<dbReference type="PANTHER" id="PTHR24559">
    <property type="entry name" value="TRANSPOSON TY3-I GAG-POL POLYPROTEIN"/>
    <property type="match status" value="1"/>
</dbReference>
<dbReference type="EMBL" id="JH816866">
    <property type="protein sequence ID" value="EKC41699.1"/>
    <property type="molecule type" value="Genomic_DNA"/>
</dbReference>
<dbReference type="AlphaFoldDB" id="K1RDD8"/>
<gene>
    <name evidence="1" type="ORF">CGI_10028446</name>
</gene>
<organism evidence="1">
    <name type="scientific">Magallana gigas</name>
    <name type="common">Pacific oyster</name>
    <name type="synonym">Crassostrea gigas</name>
    <dbReference type="NCBI Taxonomy" id="29159"/>
    <lineage>
        <taxon>Eukaryota</taxon>
        <taxon>Metazoa</taxon>
        <taxon>Spiralia</taxon>
        <taxon>Lophotrochozoa</taxon>
        <taxon>Mollusca</taxon>
        <taxon>Bivalvia</taxon>
        <taxon>Autobranchia</taxon>
        <taxon>Pteriomorphia</taxon>
        <taxon>Ostreida</taxon>
        <taxon>Ostreoidea</taxon>
        <taxon>Ostreidae</taxon>
        <taxon>Magallana</taxon>
    </lineage>
</organism>
<protein>
    <submittedName>
        <fullName evidence="1">Transposon Ty3-I Gag-Pol polyprotein</fullName>
    </submittedName>
</protein>
<dbReference type="HOGENOM" id="CLU_1798308_0_0_1"/>
<dbReference type="PANTHER" id="PTHR24559:SF444">
    <property type="entry name" value="REVERSE TRANSCRIPTASE DOMAIN-CONTAINING PROTEIN"/>
    <property type="match status" value="1"/>
</dbReference>
<dbReference type="SUPFAM" id="SSF56672">
    <property type="entry name" value="DNA/RNA polymerases"/>
    <property type="match status" value="1"/>
</dbReference>
<dbReference type="InterPro" id="IPR043502">
    <property type="entry name" value="DNA/RNA_pol_sf"/>
</dbReference>